<dbReference type="InterPro" id="IPR013762">
    <property type="entry name" value="Integrase-like_cat_sf"/>
</dbReference>
<gene>
    <name evidence="6" type="ORF">G9H71_15180</name>
</gene>
<evidence type="ECO:0000313" key="7">
    <source>
        <dbReference type="Proteomes" id="UP000800981"/>
    </source>
</evidence>
<dbReference type="InterPro" id="IPR050090">
    <property type="entry name" value="Tyrosine_recombinase_XerCD"/>
</dbReference>
<comment type="caution">
    <text evidence="6">The sequence shown here is derived from an EMBL/GenBank/DDBJ whole genome shotgun (WGS) entry which is preliminary data.</text>
</comment>
<protein>
    <submittedName>
        <fullName evidence="6">Tyrosine-type recombinase/integrase</fullName>
    </submittedName>
</protein>
<dbReference type="InterPro" id="IPR002104">
    <property type="entry name" value="Integrase_catalytic"/>
</dbReference>
<comment type="similarity">
    <text evidence="1">Belongs to the 'phage' integrase family.</text>
</comment>
<dbReference type="PANTHER" id="PTHR30349">
    <property type="entry name" value="PHAGE INTEGRASE-RELATED"/>
    <property type="match status" value="1"/>
</dbReference>
<dbReference type="PROSITE" id="PS51898">
    <property type="entry name" value="TYR_RECOMBINASE"/>
    <property type="match status" value="1"/>
</dbReference>
<dbReference type="Proteomes" id="UP000800981">
    <property type="component" value="Unassembled WGS sequence"/>
</dbReference>
<keyword evidence="2" id="KW-0238">DNA-binding</keyword>
<evidence type="ECO:0000256" key="4">
    <source>
        <dbReference type="SAM" id="MobiDB-lite"/>
    </source>
</evidence>
<feature type="region of interest" description="Disordered" evidence="4">
    <location>
        <begin position="96"/>
        <end position="119"/>
    </location>
</feature>
<accession>A0ABX0GX29</accession>
<sequence length="119" mass="12848">MFTRGDGRPLRPEYVTRHFQKLAAQADLPVIRLHDLRHTNASLALSAGVDIKVVSERLGHSTTAITADLYTHVDRGVGREAANRIGSLLTASAQASEELPSASLARQHREGTVDARASP</sequence>
<dbReference type="RefSeq" id="WP_166283311.1">
    <property type="nucleotide sequence ID" value="NZ_JAANNP010000017.1"/>
</dbReference>
<feature type="domain" description="Tyr recombinase" evidence="5">
    <location>
        <begin position="1"/>
        <end position="83"/>
    </location>
</feature>
<name>A0ABX0GX29_9ACTN</name>
<dbReference type="PANTHER" id="PTHR30349:SF41">
    <property type="entry name" value="INTEGRASE_RECOMBINASE PROTEIN MJ0367-RELATED"/>
    <property type="match status" value="1"/>
</dbReference>
<dbReference type="Gene3D" id="1.10.443.10">
    <property type="entry name" value="Intergrase catalytic core"/>
    <property type="match status" value="1"/>
</dbReference>
<evidence type="ECO:0000259" key="5">
    <source>
        <dbReference type="PROSITE" id="PS51898"/>
    </source>
</evidence>
<keyword evidence="3" id="KW-0233">DNA recombination</keyword>
<proteinExistence type="inferred from homology"/>
<keyword evidence="7" id="KW-1185">Reference proteome</keyword>
<dbReference type="InterPro" id="IPR011010">
    <property type="entry name" value="DNA_brk_join_enz"/>
</dbReference>
<evidence type="ECO:0000256" key="1">
    <source>
        <dbReference type="ARBA" id="ARBA00008857"/>
    </source>
</evidence>
<evidence type="ECO:0000256" key="3">
    <source>
        <dbReference type="ARBA" id="ARBA00023172"/>
    </source>
</evidence>
<dbReference type="Pfam" id="PF00589">
    <property type="entry name" value="Phage_integrase"/>
    <property type="match status" value="1"/>
</dbReference>
<dbReference type="EMBL" id="JAANNP010000017">
    <property type="protein sequence ID" value="NHC15130.1"/>
    <property type="molecule type" value="Genomic_DNA"/>
</dbReference>
<reference evidence="6 7" key="1">
    <citation type="submission" date="2020-03" db="EMBL/GenBank/DDBJ databases">
        <title>Two novel Motilibacter sp.</title>
        <authorList>
            <person name="Liu S."/>
        </authorList>
    </citation>
    <scope>NUCLEOTIDE SEQUENCE [LARGE SCALE GENOMIC DNA]</scope>
    <source>
        <strain evidence="6 7">E257</strain>
    </source>
</reference>
<dbReference type="SUPFAM" id="SSF56349">
    <property type="entry name" value="DNA breaking-rejoining enzymes"/>
    <property type="match status" value="1"/>
</dbReference>
<evidence type="ECO:0000256" key="2">
    <source>
        <dbReference type="ARBA" id="ARBA00023125"/>
    </source>
</evidence>
<organism evidence="6 7">
    <name type="scientific">Motilibacter deserti</name>
    <dbReference type="NCBI Taxonomy" id="2714956"/>
    <lineage>
        <taxon>Bacteria</taxon>
        <taxon>Bacillati</taxon>
        <taxon>Actinomycetota</taxon>
        <taxon>Actinomycetes</taxon>
        <taxon>Motilibacterales</taxon>
        <taxon>Motilibacteraceae</taxon>
        <taxon>Motilibacter</taxon>
    </lineage>
</organism>
<evidence type="ECO:0000313" key="6">
    <source>
        <dbReference type="EMBL" id="NHC15130.1"/>
    </source>
</evidence>